<gene>
    <name evidence="2" type="ORF">FVP77_06935</name>
</gene>
<evidence type="ECO:0008006" key="4">
    <source>
        <dbReference type="Google" id="ProtNLM"/>
    </source>
</evidence>
<dbReference type="EMBL" id="VRSV01000001">
    <property type="protein sequence ID" value="TXK13149.1"/>
    <property type="molecule type" value="Genomic_DNA"/>
</dbReference>
<sequence length="116" mass="12261">MGAPQTPKAAAAYQRNALAPGILVAVVLIAGIALVGQEYYLAVRFVVAILAVIIGWFAIQAGQWWWAPVMLAIALIWNPVYPINITGEWLVGAHIVGAAVCLAAGALIKFRRTPAA</sequence>
<dbReference type="Proteomes" id="UP000321034">
    <property type="component" value="Unassembled WGS sequence"/>
</dbReference>
<dbReference type="InterPro" id="IPR046548">
    <property type="entry name" value="DUF6804"/>
</dbReference>
<dbReference type="AlphaFoldDB" id="A0A5C8I4G3"/>
<protein>
    <recommendedName>
        <fullName evidence="4">Histidine kinase</fullName>
    </recommendedName>
</protein>
<reference evidence="2 3" key="1">
    <citation type="submission" date="2019-08" db="EMBL/GenBank/DDBJ databases">
        <authorList>
            <person name="Dong K."/>
        </authorList>
    </citation>
    <scope>NUCLEOTIDE SEQUENCE [LARGE SCALE GENOMIC DNA]</scope>
    <source>
        <strain evidence="2 3">JCM14558</strain>
    </source>
</reference>
<keyword evidence="1" id="KW-0812">Transmembrane</keyword>
<evidence type="ECO:0000313" key="3">
    <source>
        <dbReference type="Proteomes" id="UP000321034"/>
    </source>
</evidence>
<keyword evidence="1" id="KW-1133">Transmembrane helix</keyword>
<proteinExistence type="predicted"/>
<evidence type="ECO:0000256" key="1">
    <source>
        <dbReference type="SAM" id="Phobius"/>
    </source>
</evidence>
<comment type="caution">
    <text evidence="2">The sequence shown here is derived from an EMBL/GenBank/DDBJ whole genome shotgun (WGS) entry which is preliminary data.</text>
</comment>
<feature type="transmembrane region" description="Helical" evidence="1">
    <location>
        <begin position="41"/>
        <end position="59"/>
    </location>
</feature>
<keyword evidence="3" id="KW-1185">Reference proteome</keyword>
<organism evidence="2 3">
    <name type="scientific">Microbacterium hatanonis</name>
    <dbReference type="NCBI Taxonomy" id="404366"/>
    <lineage>
        <taxon>Bacteria</taxon>
        <taxon>Bacillati</taxon>
        <taxon>Actinomycetota</taxon>
        <taxon>Actinomycetes</taxon>
        <taxon>Micrococcales</taxon>
        <taxon>Microbacteriaceae</taxon>
        <taxon>Microbacterium</taxon>
    </lineage>
</organism>
<feature type="transmembrane region" description="Helical" evidence="1">
    <location>
        <begin position="89"/>
        <end position="108"/>
    </location>
</feature>
<feature type="transmembrane region" description="Helical" evidence="1">
    <location>
        <begin position="64"/>
        <end position="83"/>
    </location>
</feature>
<dbReference type="RefSeq" id="WP_147893827.1">
    <property type="nucleotide sequence ID" value="NZ_BAAANR010000001.1"/>
</dbReference>
<dbReference type="Pfam" id="PF20619">
    <property type="entry name" value="DUF6804"/>
    <property type="match status" value="1"/>
</dbReference>
<name>A0A5C8I4G3_9MICO</name>
<keyword evidence="1" id="KW-0472">Membrane</keyword>
<evidence type="ECO:0000313" key="2">
    <source>
        <dbReference type="EMBL" id="TXK13149.1"/>
    </source>
</evidence>
<accession>A0A5C8I4G3</accession>
<dbReference type="OrthoDB" id="5125716at2"/>
<feature type="transmembrane region" description="Helical" evidence="1">
    <location>
        <begin position="17"/>
        <end position="35"/>
    </location>
</feature>